<organism evidence="5 6">
    <name type="scientific">Acer negundo</name>
    <name type="common">Box elder</name>
    <dbReference type="NCBI Taxonomy" id="4023"/>
    <lineage>
        <taxon>Eukaryota</taxon>
        <taxon>Viridiplantae</taxon>
        <taxon>Streptophyta</taxon>
        <taxon>Embryophyta</taxon>
        <taxon>Tracheophyta</taxon>
        <taxon>Spermatophyta</taxon>
        <taxon>Magnoliopsida</taxon>
        <taxon>eudicotyledons</taxon>
        <taxon>Gunneridae</taxon>
        <taxon>Pentapetalae</taxon>
        <taxon>rosids</taxon>
        <taxon>malvids</taxon>
        <taxon>Sapindales</taxon>
        <taxon>Sapindaceae</taxon>
        <taxon>Hippocastanoideae</taxon>
        <taxon>Acereae</taxon>
        <taxon>Acer</taxon>
    </lineage>
</organism>
<reference evidence="5" key="2">
    <citation type="submission" date="2023-02" db="EMBL/GenBank/DDBJ databases">
        <authorList>
            <person name="Swenson N.G."/>
            <person name="Wegrzyn J.L."/>
            <person name="Mcevoy S.L."/>
        </authorList>
    </citation>
    <scope>NUCLEOTIDE SEQUENCE</scope>
    <source>
        <strain evidence="5">91603</strain>
        <tissue evidence="5">Leaf</tissue>
    </source>
</reference>
<accession>A0AAD5IAV2</accession>
<keyword evidence="6" id="KW-1185">Reference proteome</keyword>
<protein>
    <submittedName>
        <fullName evidence="5">Uncharacterized protein</fullName>
    </submittedName>
</protein>
<reference evidence="5" key="1">
    <citation type="journal article" date="2022" name="Plant J.">
        <title>Strategies of tolerance reflected in two North American maple genomes.</title>
        <authorList>
            <person name="McEvoy S.L."/>
            <person name="Sezen U.U."/>
            <person name="Trouern-Trend A."/>
            <person name="McMahon S.M."/>
            <person name="Schaberg P.G."/>
            <person name="Yang J."/>
            <person name="Wegrzyn J.L."/>
            <person name="Swenson N.G."/>
        </authorList>
    </citation>
    <scope>NUCLEOTIDE SEQUENCE</scope>
    <source>
        <strain evidence="5">91603</strain>
    </source>
</reference>
<evidence type="ECO:0000256" key="2">
    <source>
        <dbReference type="ARBA" id="ARBA00022679"/>
    </source>
</evidence>
<evidence type="ECO:0000256" key="4">
    <source>
        <dbReference type="ARBA" id="ARBA00022842"/>
    </source>
</evidence>
<evidence type="ECO:0000313" key="6">
    <source>
        <dbReference type="Proteomes" id="UP001064489"/>
    </source>
</evidence>
<dbReference type="GO" id="GO:0046872">
    <property type="term" value="F:metal ion binding"/>
    <property type="evidence" value="ECO:0007669"/>
    <property type="project" value="UniProtKB-KW"/>
</dbReference>
<sequence>MDFSAILLKSASSSATETEKCSFNESLLQAIDSEFKHIVHQKVAVKSKPILERAVESLFTENSSLPFQVLNAADLGCSSGPNSFSVMSTVIRSVENKCRELKCKTIPEFQFYLNDLPGNDFNTLFKGLTSFVSEKHKNVSCFVMGAPGSFHGRLFPRNTMHLVHSSYGAHWLSKVPIDLPINKGKIYISKTSPPAVREAYLAQFQQDFYLFLRSRAQEMVPDVGRVVLILHGRLSADPTSKDNYTPWELFSDAISHLVSKGLIDEEKLDSFDVPYYTPSQDEVKDMIEKEGSFAVDLMETFAIDIGDKDIWSDATRYANNIRSFTEPMISHHFGVEILDELYDKITDLIVQDFATRTEPDKIINIAVVLRRKDI</sequence>
<dbReference type="EMBL" id="JAJSOW010000107">
    <property type="protein sequence ID" value="KAI9157017.1"/>
    <property type="molecule type" value="Genomic_DNA"/>
</dbReference>
<dbReference type="InterPro" id="IPR029063">
    <property type="entry name" value="SAM-dependent_MTases_sf"/>
</dbReference>
<keyword evidence="1" id="KW-0489">Methyltransferase</keyword>
<keyword evidence="2" id="KW-0808">Transferase</keyword>
<evidence type="ECO:0000313" key="5">
    <source>
        <dbReference type="EMBL" id="KAI9157017.1"/>
    </source>
</evidence>
<proteinExistence type="predicted"/>
<dbReference type="Proteomes" id="UP001064489">
    <property type="component" value="Chromosome 12"/>
</dbReference>
<name>A0AAD5IAV2_ACENE</name>
<keyword evidence="3" id="KW-0479">Metal-binding</keyword>
<dbReference type="GO" id="GO:0008168">
    <property type="term" value="F:methyltransferase activity"/>
    <property type="evidence" value="ECO:0007669"/>
    <property type="project" value="UniProtKB-KW"/>
</dbReference>
<dbReference type="InterPro" id="IPR042086">
    <property type="entry name" value="MeTrfase_capping"/>
</dbReference>
<dbReference type="InterPro" id="IPR005299">
    <property type="entry name" value="MeTrfase_7"/>
</dbReference>
<dbReference type="AlphaFoldDB" id="A0AAD5IAV2"/>
<evidence type="ECO:0000256" key="1">
    <source>
        <dbReference type="ARBA" id="ARBA00022603"/>
    </source>
</evidence>
<dbReference type="SUPFAM" id="SSF53335">
    <property type="entry name" value="S-adenosyl-L-methionine-dependent methyltransferases"/>
    <property type="match status" value="1"/>
</dbReference>
<gene>
    <name evidence="5" type="ORF">LWI28_015527</name>
</gene>
<dbReference type="Pfam" id="PF03492">
    <property type="entry name" value="Methyltransf_7"/>
    <property type="match status" value="1"/>
</dbReference>
<dbReference type="GO" id="GO:0032259">
    <property type="term" value="P:methylation"/>
    <property type="evidence" value="ECO:0007669"/>
    <property type="project" value="UniProtKB-KW"/>
</dbReference>
<dbReference type="Gene3D" id="3.40.50.150">
    <property type="entry name" value="Vaccinia Virus protein VP39"/>
    <property type="match status" value="1"/>
</dbReference>
<dbReference type="Gene3D" id="1.10.1200.270">
    <property type="entry name" value="Methyltransferase, alpha-helical capping domain"/>
    <property type="match status" value="1"/>
</dbReference>
<comment type="caution">
    <text evidence="5">The sequence shown here is derived from an EMBL/GenBank/DDBJ whole genome shotgun (WGS) entry which is preliminary data.</text>
</comment>
<evidence type="ECO:0000256" key="3">
    <source>
        <dbReference type="ARBA" id="ARBA00022723"/>
    </source>
</evidence>
<keyword evidence="4" id="KW-0460">Magnesium</keyword>
<dbReference type="PANTHER" id="PTHR31009">
    <property type="entry name" value="S-ADENOSYL-L-METHIONINE:CARBOXYL METHYLTRANSFERASE FAMILY PROTEIN"/>
    <property type="match status" value="1"/>
</dbReference>